<keyword evidence="3" id="KW-1185">Reference proteome</keyword>
<protein>
    <submittedName>
        <fullName evidence="2">GPW/gp25 family protein</fullName>
    </submittedName>
</protein>
<sequence>MTLRIESHGRGTAFPISITDRGGVAEVAGPDVLDQSIRIILGTAPGERAMRPDFGCELASLVFAPNNAATANLARLYVESALARWEPRIELGAVDVVNDLGRGALVLTVHYRPRGSSEQRSTTVALELGASR</sequence>
<dbReference type="Proteomes" id="UP001285352">
    <property type="component" value="Unassembled WGS sequence"/>
</dbReference>
<accession>A0ABU4V6F8</accession>
<feature type="domain" description="IraD/Gp25-like" evidence="1">
    <location>
        <begin position="33"/>
        <end position="114"/>
    </location>
</feature>
<dbReference type="Pfam" id="PF04965">
    <property type="entry name" value="GPW_gp25"/>
    <property type="match status" value="1"/>
</dbReference>
<evidence type="ECO:0000313" key="2">
    <source>
        <dbReference type="EMBL" id="MDX8147387.1"/>
    </source>
</evidence>
<dbReference type="SUPFAM" id="SSF160719">
    <property type="entry name" value="gpW/gp25-like"/>
    <property type="match status" value="1"/>
</dbReference>
<name>A0ABU4V6F8_9PSEU</name>
<dbReference type="InterPro" id="IPR007048">
    <property type="entry name" value="IraD/Gp25-like"/>
</dbReference>
<dbReference type="Gene3D" id="3.10.450.40">
    <property type="match status" value="1"/>
</dbReference>
<dbReference type="RefSeq" id="WP_319979442.1">
    <property type="nucleotide sequence ID" value="NZ_JAXAVU010000014.1"/>
</dbReference>
<gene>
    <name evidence="2" type="ORF">SK854_35125</name>
</gene>
<comment type="caution">
    <text evidence="2">The sequence shown here is derived from an EMBL/GenBank/DDBJ whole genome shotgun (WGS) entry which is preliminary data.</text>
</comment>
<reference evidence="2 3" key="1">
    <citation type="submission" date="2023-11" db="EMBL/GenBank/DDBJ databases">
        <title>Lentzea sokolovensis, sp. nov., Lentzea kristufkii, sp. nov., and Lentzea miocenensis, sp. nov., rare actinobacteria from Sokolov Coal Basin, Miocene lacustrine sediment, Czech Republic.</title>
        <authorList>
            <person name="Lara A."/>
            <person name="Kotroba L."/>
            <person name="Nouioui I."/>
            <person name="Neumann-Schaal M."/>
            <person name="Mast Y."/>
            <person name="Chronakova A."/>
        </authorList>
    </citation>
    <scope>NUCLEOTIDE SEQUENCE [LARGE SCALE GENOMIC DNA]</scope>
    <source>
        <strain evidence="2 3">BCCO 10_0061</strain>
    </source>
</reference>
<evidence type="ECO:0000259" key="1">
    <source>
        <dbReference type="Pfam" id="PF04965"/>
    </source>
</evidence>
<dbReference type="EMBL" id="JAXAVU010000014">
    <property type="protein sequence ID" value="MDX8147387.1"/>
    <property type="molecule type" value="Genomic_DNA"/>
</dbReference>
<organism evidence="2 3">
    <name type="scientific">Lentzea sokolovensis</name>
    <dbReference type="NCBI Taxonomy" id="3095429"/>
    <lineage>
        <taxon>Bacteria</taxon>
        <taxon>Bacillati</taxon>
        <taxon>Actinomycetota</taxon>
        <taxon>Actinomycetes</taxon>
        <taxon>Pseudonocardiales</taxon>
        <taxon>Pseudonocardiaceae</taxon>
        <taxon>Lentzea</taxon>
    </lineage>
</organism>
<evidence type="ECO:0000313" key="3">
    <source>
        <dbReference type="Proteomes" id="UP001285352"/>
    </source>
</evidence>
<proteinExistence type="predicted"/>